<sequence length="180" mass="21485">MVNYTCATASNRHDLIAHLTTQNTSHSFTILNGMAPIPRAQALSLYRRLLRETRRTIPHRRAYRYVYEDVLRNMIRDETIPYRASRFENTVTFIRMARLVRGNERRLLKNIIDIGWNRQMRAKDKLPKGYGKSVERSLFRKLYADYDLTMKMVSESVDVYLPDNAKYYERTHSWFGRKRS</sequence>
<gene>
    <name evidence="1" type="ORF">V1517DRAFT_316566</name>
</gene>
<dbReference type="Proteomes" id="UP001489719">
    <property type="component" value="Unassembled WGS sequence"/>
</dbReference>
<organism evidence="1 2">
    <name type="scientific">Lipomyces orientalis</name>
    <dbReference type="NCBI Taxonomy" id="1233043"/>
    <lineage>
        <taxon>Eukaryota</taxon>
        <taxon>Fungi</taxon>
        <taxon>Dikarya</taxon>
        <taxon>Ascomycota</taxon>
        <taxon>Saccharomycotina</taxon>
        <taxon>Lipomycetes</taxon>
        <taxon>Lipomycetales</taxon>
        <taxon>Lipomycetaceae</taxon>
        <taxon>Lipomyces</taxon>
    </lineage>
</organism>
<dbReference type="EMBL" id="MU970047">
    <property type="protein sequence ID" value="KAK9324680.1"/>
    <property type="molecule type" value="Genomic_DNA"/>
</dbReference>
<protein>
    <submittedName>
        <fullName evidence="1">Uncharacterized protein</fullName>
    </submittedName>
</protein>
<keyword evidence="2" id="KW-1185">Reference proteome</keyword>
<comment type="caution">
    <text evidence="1">The sequence shown here is derived from an EMBL/GenBank/DDBJ whole genome shotgun (WGS) entry which is preliminary data.</text>
</comment>
<accession>A0ACC3TTV7</accession>
<reference evidence="2" key="1">
    <citation type="journal article" date="2024" name="Front. Bioeng. Biotechnol.">
        <title>Genome-scale model development and genomic sequencing of the oleaginous clade Lipomyces.</title>
        <authorList>
            <person name="Czajka J.J."/>
            <person name="Han Y."/>
            <person name="Kim J."/>
            <person name="Mondo S.J."/>
            <person name="Hofstad B.A."/>
            <person name="Robles A."/>
            <person name="Haridas S."/>
            <person name="Riley R."/>
            <person name="LaButti K."/>
            <person name="Pangilinan J."/>
            <person name="Andreopoulos W."/>
            <person name="Lipzen A."/>
            <person name="Yan J."/>
            <person name="Wang M."/>
            <person name="Ng V."/>
            <person name="Grigoriev I.V."/>
            <person name="Spatafora J.W."/>
            <person name="Magnuson J.K."/>
            <person name="Baker S.E."/>
            <person name="Pomraning K.R."/>
        </authorList>
    </citation>
    <scope>NUCLEOTIDE SEQUENCE [LARGE SCALE GENOMIC DNA]</scope>
    <source>
        <strain evidence="2">CBS 10300</strain>
    </source>
</reference>
<evidence type="ECO:0000313" key="2">
    <source>
        <dbReference type="Proteomes" id="UP001489719"/>
    </source>
</evidence>
<proteinExistence type="predicted"/>
<name>A0ACC3TTV7_9ASCO</name>
<evidence type="ECO:0000313" key="1">
    <source>
        <dbReference type="EMBL" id="KAK9324680.1"/>
    </source>
</evidence>